<feature type="region of interest" description="Disordered" evidence="5">
    <location>
        <begin position="105"/>
        <end position="183"/>
    </location>
</feature>
<dbReference type="PANTHER" id="PTHR15549">
    <property type="entry name" value="PAIRED IMMUNOGLOBULIN-LIKE TYPE 2 RECEPTOR"/>
    <property type="match status" value="1"/>
</dbReference>
<dbReference type="InterPro" id="IPR051694">
    <property type="entry name" value="Immunoregulatory_rcpt-like"/>
</dbReference>
<feature type="region of interest" description="Disordered" evidence="5">
    <location>
        <begin position="296"/>
        <end position="373"/>
    </location>
</feature>
<feature type="compositionally biased region" description="Polar residues" evidence="5">
    <location>
        <begin position="361"/>
        <end position="371"/>
    </location>
</feature>
<evidence type="ECO:0000256" key="4">
    <source>
        <dbReference type="ARBA" id="ARBA00023136"/>
    </source>
</evidence>
<name>A0A0D0DDY6_9AGAM</name>
<evidence type="ECO:0000313" key="8">
    <source>
        <dbReference type="EMBL" id="KIK95592.1"/>
    </source>
</evidence>
<feature type="compositionally biased region" description="Low complexity" evidence="5">
    <location>
        <begin position="515"/>
        <end position="528"/>
    </location>
</feature>
<evidence type="ECO:0000256" key="3">
    <source>
        <dbReference type="ARBA" id="ARBA00022989"/>
    </source>
</evidence>
<evidence type="ECO:0000313" key="9">
    <source>
        <dbReference type="Proteomes" id="UP000054538"/>
    </source>
</evidence>
<evidence type="ECO:0000256" key="5">
    <source>
        <dbReference type="SAM" id="MobiDB-lite"/>
    </source>
</evidence>
<dbReference type="InParanoid" id="A0A0D0DDY6"/>
<gene>
    <name evidence="8" type="ORF">PAXRUDRAFT_374225</name>
</gene>
<evidence type="ECO:0000256" key="2">
    <source>
        <dbReference type="ARBA" id="ARBA00022692"/>
    </source>
</evidence>
<evidence type="ECO:0000259" key="7">
    <source>
        <dbReference type="Pfam" id="PF09463"/>
    </source>
</evidence>
<feature type="domain" description="Membrane anchor Opy2 N-terminal" evidence="7">
    <location>
        <begin position="10"/>
        <end position="43"/>
    </location>
</feature>
<reference evidence="8 9" key="1">
    <citation type="submission" date="2014-04" db="EMBL/GenBank/DDBJ databases">
        <authorList>
            <consortium name="DOE Joint Genome Institute"/>
            <person name="Kuo A."/>
            <person name="Kohler A."/>
            <person name="Jargeat P."/>
            <person name="Nagy L.G."/>
            <person name="Floudas D."/>
            <person name="Copeland A."/>
            <person name="Barry K.W."/>
            <person name="Cichocki N."/>
            <person name="Veneault-Fourrey C."/>
            <person name="LaButti K."/>
            <person name="Lindquist E.A."/>
            <person name="Lipzen A."/>
            <person name="Lundell T."/>
            <person name="Morin E."/>
            <person name="Murat C."/>
            <person name="Sun H."/>
            <person name="Tunlid A."/>
            <person name="Henrissat B."/>
            <person name="Grigoriev I.V."/>
            <person name="Hibbett D.S."/>
            <person name="Martin F."/>
            <person name="Nordberg H.P."/>
            <person name="Cantor M.N."/>
            <person name="Hua S.X."/>
        </authorList>
    </citation>
    <scope>NUCLEOTIDE SEQUENCE [LARGE SCALE GENOMIC DNA]</scope>
    <source>
        <strain evidence="8 9">Ve08.2h10</strain>
    </source>
</reference>
<dbReference type="AlphaFoldDB" id="A0A0D0DDY6"/>
<protein>
    <recommendedName>
        <fullName evidence="7">Membrane anchor Opy2 N-terminal domain-containing protein</fullName>
    </recommendedName>
</protein>
<feature type="compositionally biased region" description="Basic and acidic residues" evidence="5">
    <location>
        <begin position="345"/>
        <end position="358"/>
    </location>
</feature>
<feature type="compositionally biased region" description="Polar residues" evidence="5">
    <location>
        <begin position="174"/>
        <end position="183"/>
    </location>
</feature>
<comment type="subcellular location">
    <subcellularLocation>
        <location evidence="1">Membrane</location>
        <topology evidence="1">Single-pass membrane protein</topology>
    </subcellularLocation>
</comment>
<dbReference type="EMBL" id="KN825033">
    <property type="protein sequence ID" value="KIK95592.1"/>
    <property type="molecule type" value="Genomic_DNA"/>
</dbReference>
<reference evidence="9" key="2">
    <citation type="submission" date="2015-01" db="EMBL/GenBank/DDBJ databases">
        <title>Evolutionary Origins and Diversification of the Mycorrhizal Mutualists.</title>
        <authorList>
            <consortium name="DOE Joint Genome Institute"/>
            <consortium name="Mycorrhizal Genomics Consortium"/>
            <person name="Kohler A."/>
            <person name="Kuo A."/>
            <person name="Nagy L.G."/>
            <person name="Floudas D."/>
            <person name="Copeland A."/>
            <person name="Barry K.W."/>
            <person name="Cichocki N."/>
            <person name="Veneault-Fourrey C."/>
            <person name="LaButti K."/>
            <person name="Lindquist E.A."/>
            <person name="Lipzen A."/>
            <person name="Lundell T."/>
            <person name="Morin E."/>
            <person name="Murat C."/>
            <person name="Riley R."/>
            <person name="Ohm R."/>
            <person name="Sun H."/>
            <person name="Tunlid A."/>
            <person name="Henrissat B."/>
            <person name="Grigoriev I.V."/>
            <person name="Hibbett D.S."/>
            <person name="Martin F."/>
        </authorList>
    </citation>
    <scope>NUCLEOTIDE SEQUENCE [LARGE SCALE GENOMIC DNA]</scope>
    <source>
        <strain evidence="9">Ve08.2h10</strain>
    </source>
</reference>
<sequence>MYLDLLPRQCVTCPSQPPVCTCSADQSCIQISQSCNACPTFTCRANSSNTSNSGSDGISSGALAGAVVGVLLVFIGALLVFFLYRRRQRARQSCNAVIDTKPDVPAPAEAVLNRPDPTEKPQPSPTTPTNTVKVCSSSLDSVIDVDPQPRGPPAATTHPTSGRPSPGNPFDDAQSIQTTSTDTTGANVIPIALVAPNSAEGCASSLQSDFLSPSSPVRPARPTDLILENPRISVDTLGEPSPRYAHSQRSGLSRVSYMSNASYSSDFLNEAPMIVMQSQGVIRQVVGKVKAEVIQTPGTSTPTSHLSADDLKPPSIISRPSVRSPLAASSFGPADVVDEADEEHELSTRSDPFGDHHVPSSVISNGSQAESQLDGPILPWAKHHTSSRPESVSTQAGSVIDISSATRVNIGLARSNQKSSYRTTMAKLISPASTLSPNASGTLQEQQQLALEHAQAQARAQGLDKSKRMSGTSVVSTTSTRADSILESFPFVPPSPISSRPVRSPPRSPLGQQFTATASAEPEAALSPLAPPPSRRILGMSTASQLSTASSGLGNFPFQIDHGGAESTQPPSVFQGRQRASLDTLALMSDLSSYPLGYDRDDHGSLPSLPKS</sequence>
<proteinExistence type="predicted"/>
<dbReference type="GO" id="GO:0071944">
    <property type="term" value="C:cell periphery"/>
    <property type="evidence" value="ECO:0007669"/>
    <property type="project" value="UniProtKB-ARBA"/>
</dbReference>
<dbReference type="OrthoDB" id="2402916at2759"/>
<dbReference type="GO" id="GO:0016020">
    <property type="term" value="C:membrane"/>
    <property type="evidence" value="ECO:0007669"/>
    <property type="project" value="UniProtKB-SubCell"/>
</dbReference>
<organism evidence="8 9">
    <name type="scientific">Paxillus rubicundulus Ve08.2h10</name>
    <dbReference type="NCBI Taxonomy" id="930991"/>
    <lineage>
        <taxon>Eukaryota</taxon>
        <taxon>Fungi</taxon>
        <taxon>Dikarya</taxon>
        <taxon>Basidiomycota</taxon>
        <taxon>Agaricomycotina</taxon>
        <taxon>Agaricomycetes</taxon>
        <taxon>Agaricomycetidae</taxon>
        <taxon>Boletales</taxon>
        <taxon>Paxilineae</taxon>
        <taxon>Paxillaceae</taxon>
        <taxon>Paxillus</taxon>
    </lineage>
</organism>
<dbReference type="Proteomes" id="UP000054538">
    <property type="component" value="Unassembled WGS sequence"/>
</dbReference>
<keyword evidence="3 6" id="KW-1133">Transmembrane helix</keyword>
<keyword evidence="2 6" id="KW-0812">Transmembrane</keyword>
<dbReference type="CDD" id="cd12087">
    <property type="entry name" value="TM_EGFR-like"/>
    <property type="match status" value="1"/>
</dbReference>
<feature type="region of interest" description="Disordered" evidence="5">
    <location>
        <begin position="491"/>
        <end position="531"/>
    </location>
</feature>
<keyword evidence="4 6" id="KW-0472">Membrane</keyword>
<keyword evidence="9" id="KW-1185">Reference proteome</keyword>
<feature type="region of interest" description="Disordered" evidence="5">
    <location>
        <begin position="593"/>
        <end position="612"/>
    </location>
</feature>
<feature type="compositionally biased region" description="Polar residues" evidence="5">
    <location>
        <begin position="296"/>
        <end position="306"/>
    </location>
</feature>
<feature type="transmembrane region" description="Helical" evidence="6">
    <location>
        <begin position="62"/>
        <end position="84"/>
    </location>
</feature>
<accession>A0A0D0DDY6</accession>
<feature type="compositionally biased region" description="Polar residues" evidence="5">
    <location>
        <begin position="127"/>
        <end position="140"/>
    </location>
</feature>
<dbReference type="HOGENOM" id="CLU_407767_0_0_1"/>
<dbReference type="Pfam" id="PF09463">
    <property type="entry name" value="Opy2"/>
    <property type="match status" value="1"/>
</dbReference>
<evidence type="ECO:0000256" key="6">
    <source>
        <dbReference type="SAM" id="Phobius"/>
    </source>
</evidence>
<dbReference type="InterPro" id="IPR018571">
    <property type="entry name" value="Membrane_anchor_Opy2_N"/>
</dbReference>
<dbReference type="STRING" id="930991.A0A0D0DDY6"/>
<evidence type="ECO:0000256" key="1">
    <source>
        <dbReference type="ARBA" id="ARBA00004167"/>
    </source>
</evidence>
<feature type="compositionally biased region" description="Low complexity" evidence="5">
    <location>
        <begin position="313"/>
        <end position="325"/>
    </location>
</feature>